<dbReference type="EMBL" id="QNUK01000173">
    <property type="protein sequence ID" value="KAF5899267.1"/>
    <property type="molecule type" value="Genomic_DNA"/>
</dbReference>
<keyword evidence="2" id="KW-1185">Reference proteome</keyword>
<reference evidence="1" key="1">
    <citation type="submission" date="2020-07" db="EMBL/GenBank/DDBJ databases">
        <title>Clarias magur genome sequencing, assembly and annotation.</title>
        <authorList>
            <person name="Kushwaha B."/>
            <person name="Kumar R."/>
            <person name="Das P."/>
            <person name="Joshi C.G."/>
            <person name="Kumar D."/>
            <person name="Nagpure N.S."/>
            <person name="Pandey M."/>
            <person name="Agarwal S."/>
            <person name="Srivastava S."/>
            <person name="Singh M."/>
            <person name="Sahoo L."/>
            <person name="Jayasankar P."/>
            <person name="Meher P.K."/>
            <person name="Koringa P.G."/>
            <person name="Iquebal M.A."/>
            <person name="Das S.P."/>
            <person name="Bit A."/>
            <person name="Patnaik S."/>
            <person name="Patel N."/>
            <person name="Shah T.M."/>
            <person name="Hinsu A."/>
            <person name="Jena J.K."/>
        </authorList>
    </citation>
    <scope>NUCLEOTIDE SEQUENCE</scope>
    <source>
        <strain evidence="1">CIFAMagur01</strain>
        <tissue evidence="1">Testis</tissue>
    </source>
</reference>
<dbReference type="Proteomes" id="UP000727407">
    <property type="component" value="Unassembled WGS sequence"/>
</dbReference>
<gene>
    <name evidence="1" type="ORF">DAT39_011047</name>
</gene>
<protein>
    <submittedName>
        <fullName evidence="1">Uncharacterized protein</fullName>
    </submittedName>
</protein>
<organism evidence="1 2">
    <name type="scientific">Clarias magur</name>
    <name type="common">Asian catfish</name>
    <name type="synonym">Macropteronotus magur</name>
    <dbReference type="NCBI Taxonomy" id="1594786"/>
    <lineage>
        <taxon>Eukaryota</taxon>
        <taxon>Metazoa</taxon>
        <taxon>Chordata</taxon>
        <taxon>Craniata</taxon>
        <taxon>Vertebrata</taxon>
        <taxon>Euteleostomi</taxon>
        <taxon>Actinopterygii</taxon>
        <taxon>Neopterygii</taxon>
        <taxon>Teleostei</taxon>
        <taxon>Ostariophysi</taxon>
        <taxon>Siluriformes</taxon>
        <taxon>Clariidae</taxon>
        <taxon>Clarias</taxon>
    </lineage>
</organism>
<comment type="caution">
    <text evidence="1">The sequence shown here is derived from an EMBL/GenBank/DDBJ whole genome shotgun (WGS) entry which is preliminary data.</text>
</comment>
<proteinExistence type="predicted"/>
<accession>A0A8J4X0K2</accession>
<name>A0A8J4X0K2_CLAMG</name>
<evidence type="ECO:0000313" key="1">
    <source>
        <dbReference type="EMBL" id="KAF5899267.1"/>
    </source>
</evidence>
<sequence>MWGAFGLCSVDAVESSTVEALSEGGQRRRLLSSVYTVSGPCVGLGCCEDDGRQSLLPVSQYGLTLINPLSPVWSGHSWIVIISLRSGDDVKQGVGQSGRLSF</sequence>
<evidence type="ECO:0000313" key="2">
    <source>
        <dbReference type="Proteomes" id="UP000727407"/>
    </source>
</evidence>
<dbReference type="AlphaFoldDB" id="A0A8J4X0K2"/>